<dbReference type="Gene3D" id="4.10.240.10">
    <property type="entry name" value="Zn(2)-C6 fungal-type DNA-binding domain"/>
    <property type="match status" value="1"/>
</dbReference>
<dbReference type="Proteomes" id="UP001610334">
    <property type="component" value="Unassembled WGS sequence"/>
</dbReference>
<comment type="subcellular location">
    <subcellularLocation>
        <location evidence="1">Nucleus</location>
    </subcellularLocation>
</comment>
<evidence type="ECO:0000256" key="6">
    <source>
        <dbReference type="SAM" id="MobiDB-lite"/>
    </source>
</evidence>
<protein>
    <submittedName>
        <fullName evidence="8">Fungal-specific transcription factor domain-containing protein</fullName>
    </submittedName>
</protein>
<dbReference type="InterPro" id="IPR021858">
    <property type="entry name" value="Fun_TF"/>
</dbReference>
<organism evidence="8 9">
    <name type="scientific">Aspergillus granulosus</name>
    <dbReference type="NCBI Taxonomy" id="176169"/>
    <lineage>
        <taxon>Eukaryota</taxon>
        <taxon>Fungi</taxon>
        <taxon>Dikarya</taxon>
        <taxon>Ascomycota</taxon>
        <taxon>Pezizomycotina</taxon>
        <taxon>Eurotiomycetes</taxon>
        <taxon>Eurotiomycetidae</taxon>
        <taxon>Eurotiales</taxon>
        <taxon>Aspergillaceae</taxon>
        <taxon>Aspergillus</taxon>
        <taxon>Aspergillus subgen. Nidulantes</taxon>
    </lineage>
</organism>
<keyword evidence="3" id="KW-0238">DNA-binding</keyword>
<dbReference type="InterPro" id="IPR001138">
    <property type="entry name" value="Zn2Cys6_DnaBD"/>
</dbReference>
<evidence type="ECO:0000256" key="4">
    <source>
        <dbReference type="ARBA" id="ARBA00023163"/>
    </source>
</evidence>
<dbReference type="Pfam" id="PF11951">
    <property type="entry name" value="Fungal_trans_2"/>
    <property type="match status" value="1"/>
</dbReference>
<evidence type="ECO:0000256" key="2">
    <source>
        <dbReference type="ARBA" id="ARBA00023015"/>
    </source>
</evidence>
<accession>A0ABR4I5I2</accession>
<dbReference type="PANTHER" id="PTHR37534:SF46">
    <property type="entry name" value="ZN(II)2CYS6 TRANSCRIPTION FACTOR (EUROFUNG)"/>
    <property type="match status" value="1"/>
</dbReference>
<dbReference type="PROSITE" id="PS50048">
    <property type="entry name" value="ZN2_CY6_FUNGAL_2"/>
    <property type="match status" value="1"/>
</dbReference>
<dbReference type="EMBL" id="JBFXLT010000001">
    <property type="protein sequence ID" value="KAL2823012.1"/>
    <property type="molecule type" value="Genomic_DNA"/>
</dbReference>
<dbReference type="Pfam" id="PF00172">
    <property type="entry name" value="Zn_clus"/>
    <property type="match status" value="1"/>
</dbReference>
<dbReference type="CDD" id="cd00067">
    <property type="entry name" value="GAL4"/>
    <property type="match status" value="1"/>
</dbReference>
<evidence type="ECO:0000313" key="9">
    <source>
        <dbReference type="Proteomes" id="UP001610334"/>
    </source>
</evidence>
<feature type="domain" description="Zn(2)-C6 fungal-type" evidence="7">
    <location>
        <begin position="19"/>
        <end position="49"/>
    </location>
</feature>
<evidence type="ECO:0000256" key="1">
    <source>
        <dbReference type="ARBA" id="ARBA00004123"/>
    </source>
</evidence>
<keyword evidence="9" id="KW-1185">Reference proteome</keyword>
<feature type="region of interest" description="Disordered" evidence="6">
    <location>
        <begin position="61"/>
        <end position="92"/>
    </location>
</feature>
<comment type="caution">
    <text evidence="8">The sequence shown here is derived from an EMBL/GenBank/DDBJ whole genome shotgun (WGS) entry which is preliminary data.</text>
</comment>
<dbReference type="SUPFAM" id="SSF57701">
    <property type="entry name" value="Zn2/Cys6 DNA-binding domain"/>
    <property type="match status" value="1"/>
</dbReference>
<dbReference type="SMART" id="SM00066">
    <property type="entry name" value="GAL4"/>
    <property type="match status" value="1"/>
</dbReference>
<dbReference type="InterPro" id="IPR036864">
    <property type="entry name" value="Zn2-C6_fun-type_DNA-bd_sf"/>
</dbReference>
<proteinExistence type="predicted"/>
<reference evidence="8 9" key="1">
    <citation type="submission" date="2024-07" db="EMBL/GenBank/DDBJ databases">
        <title>Section-level genome sequencing and comparative genomics of Aspergillus sections Usti and Cavernicolus.</title>
        <authorList>
            <consortium name="Lawrence Berkeley National Laboratory"/>
            <person name="Nybo J.L."/>
            <person name="Vesth T.C."/>
            <person name="Theobald S."/>
            <person name="Frisvad J.C."/>
            <person name="Larsen T.O."/>
            <person name="Kjaerboelling I."/>
            <person name="Rothschild-Mancinelli K."/>
            <person name="Lyhne E.K."/>
            <person name="Kogle M.E."/>
            <person name="Barry K."/>
            <person name="Clum A."/>
            <person name="Na H."/>
            <person name="Ledsgaard L."/>
            <person name="Lin J."/>
            <person name="Lipzen A."/>
            <person name="Kuo A."/>
            <person name="Riley R."/>
            <person name="Mondo S."/>
            <person name="Labutti K."/>
            <person name="Haridas S."/>
            <person name="Pangalinan J."/>
            <person name="Salamov A.A."/>
            <person name="Simmons B.A."/>
            <person name="Magnuson J.K."/>
            <person name="Chen J."/>
            <person name="Drula E."/>
            <person name="Henrissat B."/>
            <person name="Wiebenga A."/>
            <person name="Lubbers R.J."/>
            <person name="Gomes A.C."/>
            <person name="Makela M.R."/>
            <person name="Stajich J."/>
            <person name="Grigoriev I.V."/>
            <person name="Mortensen U.H."/>
            <person name="De Vries R.P."/>
            <person name="Baker S.E."/>
            <person name="Andersen M.R."/>
        </authorList>
    </citation>
    <scope>NUCLEOTIDE SEQUENCE [LARGE SCALE GENOMIC DNA]</scope>
    <source>
        <strain evidence="8 9">CBS 588.65</strain>
    </source>
</reference>
<keyword evidence="2" id="KW-0805">Transcription regulation</keyword>
<feature type="compositionally biased region" description="Basic and acidic residues" evidence="6">
    <location>
        <begin position="67"/>
        <end position="79"/>
    </location>
</feature>
<evidence type="ECO:0000259" key="7">
    <source>
        <dbReference type="PROSITE" id="PS50048"/>
    </source>
</evidence>
<evidence type="ECO:0000256" key="3">
    <source>
        <dbReference type="ARBA" id="ARBA00023125"/>
    </source>
</evidence>
<keyword evidence="5" id="KW-0539">Nucleus</keyword>
<evidence type="ECO:0000256" key="5">
    <source>
        <dbReference type="ARBA" id="ARBA00023242"/>
    </source>
</evidence>
<keyword evidence="4" id="KW-0804">Transcription</keyword>
<dbReference type="PROSITE" id="PS00463">
    <property type="entry name" value="ZN2_CY6_FUNGAL_1"/>
    <property type="match status" value="1"/>
</dbReference>
<sequence length="460" mass="50967">MSTSVTPKSNSIHTRTRAGCLTCRRRKKKCDERKPRCMACTRNQLACSWPAHVDRRSISQVPVNDSESGHRPDPAHAELSKNTNGSAPADDPTIVHWTPRLKTFNSLKRAGMFLPESNSLLSHYLARTGSLLATAPTGANPFLSSVVAIACNDDLVMHCVLALSGSHLGFTLGDDSGNEIHRATYKHYALALRTLQYAVGSSVAGEDPVATMKVLLSMMLLCHYEAISGNLTGSMFAHLRASRALILQLRSHHCRQQIQSTDSKMLYGLILEIYSYIVLANSITPYGMIQSRTIACDPFLLSLDGELGEFEGFGTMFGGSYELFKMLMHVSVYAAQEANGELDHTNFDLERQKKYALLKSRVLQWAPPALPSQTPDFLAQRAAVLEVFRYSVLIYLETMPRLVRRDDETQMRKIQTLTDIAIAYSQQKSARAPQRSPLAQQVQYAEHRSGTRASQLAMGG</sequence>
<name>A0ABR4I5I2_9EURO</name>
<dbReference type="PANTHER" id="PTHR37534">
    <property type="entry name" value="TRANSCRIPTIONAL ACTIVATOR PROTEIN UGA3"/>
    <property type="match status" value="1"/>
</dbReference>
<gene>
    <name evidence="8" type="ORF">BJX63DRAFT_426836</name>
</gene>
<evidence type="ECO:0000313" key="8">
    <source>
        <dbReference type="EMBL" id="KAL2823012.1"/>
    </source>
</evidence>